<evidence type="ECO:0000313" key="2">
    <source>
        <dbReference type="EMBL" id="OIW34888.1"/>
    </source>
</evidence>
<dbReference type="AlphaFoldDB" id="A0A1J7JXQ6"/>
<feature type="region of interest" description="Disordered" evidence="1">
    <location>
        <begin position="1"/>
        <end position="61"/>
    </location>
</feature>
<dbReference type="EMBL" id="KV875093">
    <property type="protein sequence ID" value="OIW34888.1"/>
    <property type="molecule type" value="Genomic_DNA"/>
</dbReference>
<reference evidence="2 3" key="1">
    <citation type="submission" date="2016-10" db="EMBL/GenBank/DDBJ databases">
        <title>Draft genome sequence of Coniochaeta ligniaria NRRL30616, a lignocellulolytic fungus for bioabatement of inhibitors in plant biomass hydrolysates.</title>
        <authorList>
            <consortium name="DOE Joint Genome Institute"/>
            <person name="Jimenez D.J."/>
            <person name="Hector R.E."/>
            <person name="Riley R."/>
            <person name="Sun H."/>
            <person name="Grigoriev I.V."/>
            <person name="Van Elsas J.D."/>
            <person name="Nichols N.N."/>
        </authorList>
    </citation>
    <scope>NUCLEOTIDE SEQUENCE [LARGE SCALE GENOMIC DNA]</scope>
    <source>
        <strain evidence="2 3">NRRL 30616</strain>
    </source>
</reference>
<evidence type="ECO:0000313" key="3">
    <source>
        <dbReference type="Proteomes" id="UP000182658"/>
    </source>
</evidence>
<feature type="compositionally biased region" description="Polar residues" evidence="1">
    <location>
        <begin position="28"/>
        <end position="37"/>
    </location>
</feature>
<dbReference type="InParanoid" id="A0A1J7JXQ6"/>
<dbReference type="PANTHER" id="PTHR38846">
    <property type="entry name" value="C3H1-TYPE DOMAIN-CONTAINING PROTEIN"/>
    <property type="match status" value="1"/>
</dbReference>
<dbReference type="STRING" id="1408157.A0A1J7JXQ6"/>
<protein>
    <submittedName>
        <fullName evidence="2">Uncharacterized protein</fullName>
    </submittedName>
</protein>
<name>A0A1J7JXQ6_9PEZI</name>
<gene>
    <name evidence="2" type="ORF">CONLIGDRAFT_675840</name>
</gene>
<organism evidence="2 3">
    <name type="scientific">Coniochaeta ligniaria NRRL 30616</name>
    <dbReference type="NCBI Taxonomy" id="1408157"/>
    <lineage>
        <taxon>Eukaryota</taxon>
        <taxon>Fungi</taxon>
        <taxon>Dikarya</taxon>
        <taxon>Ascomycota</taxon>
        <taxon>Pezizomycotina</taxon>
        <taxon>Sordariomycetes</taxon>
        <taxon>Sordariomycetidae</taxon>
        <taxon>Coniochaetales</taxon>
        <taxon>Coniochaetaceae</taxon>
        <taxon>Coniochaeta</taxon>
    </lineage>
</organism>
<dbReference type="Proteomes" id="UP000182658">
    <property type="component" value="Unassembled WGS sequence"/>
</dbReference>
<accession>A0A1J7JXQ6</accession>
<dbReference type="OrthoDB" id="6105938at2759"/>
<sequence length="180" mass="20316">MPKKKNKKENGSGMAQQTAGGPLPLPDASTQDGQPPTISAHVDNPANASTQDKPLPNTTRKSKAKFDVVKAWQEYFGEGNLDDWARFCRDLGLEGDFSSKKKCKKAMKSVWINIYDFLQTPDKSQVTRFPSEAALSGYTLWTRKLYPRNRIEADSPLKLLLANILYPRWWMGRKKIKAKA</sequence>
<evidence type="ECO:0000256" key="1">
    <source>
        <dbReference type="SAM" id="MobiDB-lite"/>
    </source>
</evidence>
<proteinExistence type="predicted"/>
<feature type="compositionally biased region" description="Polar residues" evidence="1">
    <location>
        <begin position="46"/>
        <end position="59"/>
    </location>
</feature>
<dbReference type="PANTHER" id="PTHR38846:SF1">
    <property type="entry name" value="C3H1-TYPE DOMAIN-CONTAINING PROTEIN"/>
    <property type="match status" value="1"/>
</dbReference>
<keyword evidence="3" id="KW-1185">Reference proteome</keyword>